<evidence type="ECO:0000313" key="3">
    <source>
        <dbReference type="Proteomes" id="UP000644693"/>
    </source>
</evidence>
<dbReference type="Gene3D" id="3.40.50.880">
    <property type="match status" value="1"/>
</dbReference>
<evidence type="ECO:0000259" key="1">
    <source>
        <dbReference type="Pfam" id="PF01965"/>
    </source>
</evidence>
<evidence type="ECO:0000313" key="2">
    <source>
        <dbReference type="EMBL" id="GHD36090.1"/>
    </source>
</evidence>
<protein>
    <submittedName>
        <fullName evidence="2">Glutamine amidotransferase</fullName>
    </submittedName>
</protein>
<dbReference type="Proteomes" id="UP000644693">
    <property type="component" value="Unassembled WGS sequence"/>
</dbReference>
<feature type="domain" description="DJ-1/PfpI" evidence="1">
    <location>
        <begin position="6"/>
        <end position="161"/>
    </location>
</feature>
<dbReference type="RefSeq" id="WP_189478029.1">
    <property type="nucleotide sequence ID" value="NZ_BMYM01000002.1"/>
</dbReference>
<dbReference type="Pfam" id="PF01965">
    <property type="entry name" value="DJ-1_PfpI"/>
    <property type="match status" value="1"/>
</dbReference>
<dbReference type="GO" id="GO:0006355">
    <property type="term" value="P:regulation of DNA-templated transcription"/>
    <property type="evidence" value="ECO:0007669"/>
    <property type="project" value="TreeGrafter"/>
</dbReference>
<dbReference type="EMBL" id="BMYM01000002">
    <property type="protein sequence ID" value="GHD36090.1"/>
    <property type="molecule type" value="Genomic_DNA"/>
</dbReference>
<reference evidence="2" key="2">
    <citation type="submission" date="2020-09" db="EMBL/GenBank/DDBJ databases">
        <authorList>
            <person name="Sun Q."/>
            <person name="Kim S."/>
        </authorList>
    </citation>
    <scope>NUCLEOTIDE SEQUENCE</scope>
    <source>
        <strain evidence="2">KCTC 23430</strain>
    </source>
</reference>
<dbReference type="PANTHER" id="PTHR43130">
    <property type="entry name" value="ARAC-FAMILY TRANSCRIPTIONAL REGULATOR"/>
    <property type="match status" value="1"/>
</dbReference>
<proteinExistence type="predicted"/>
<keyword evidence="3" id="KW-1185">Reference proteome</keyword>
<dbReference type="InterPro" id="IPR002818">
    <property type="entry name" value="DJ-1/PfpI"/>
</dbReference>
<dbReference type="AlphaFoldDB" id="A0A918XKC8"/>
<organism evidence="2 3">
    <name type="scientific">Parahalioglobus pacificus</name>
    <dbReference type="NCBI Taxonomy" id="930806"/>
    <lineage>
        <taxon>Bacteria</taxon>
        <taxon>Pseudomonadati</taxon>
        <taxon>Pseudomonadota</taxon>
        <taxon>Gammaproteobacteria</taxon>
        <taxon>Cellvibrionales</taxon>
        <taxon>Halieaceae</taxon>
        <taxon>Parahalioglobus</taxon>
    </lineage>
</organism>
<gene>
    <name evidence="2" type="ORF">GCM10007053_24030</name>
</gene>
<dbReference type="SUPFAM" id="SSF52317">
    <property type="entry name" value="Class I glutamine amidotransferase-like"/>
    <property type="match status" value="1"/>
</dbReference>
<keyword evidence="2" id="KW-0315">Glutamine amidotransferase</keyword>
<dbReference type="PANTHER" id="PTHR43130:SF2">
    <property type="entry name" value="DJ-1_PFPI DOMAIN-CONTAINING PROTEIN"/>
    <property type="match status" value="1"/>
</dbReference>
<comment type="caution">
    <text evidence="2">The sequence shown here is derived from an EMBL/GenBank/DDBJ whole genome shotgun (WGS) entry which is preliminary data.</text>
</comment>
<dbReference type="InterPro" id="IPR052158">
    <property type="entry name" value="INH-QAR"/>
</dbReference>
<dbReference type="InterPro" id="IPR029062">
    <property type="entry name" value="Class_I_gatase-like"/>
</dbReference>
<reference evidence="2" key="1">
    <citation type="journal article" date="2014" name="Int. J. Syst. Evol. Microbiol.">
        <title>Complete genome sequence of Corynebacterium casei LMG S-19264T (=DSM 44701T), isolated from a smear-ripened cheese.</title>
        <authorList>
            <consortium name="US DOE Joint Genome Institute (JGI-PGF)"/>
            <person name="Walter F."/>
            <person name="Albersmeier A."/>
            <person name="Kalinowski J."/>
            <person name="Ruckert C."/>
        </authorList>
    </citation>
    <scope>NUCLEOTIDE SEQUENCE</scope>
    <source>
        <strain evidence="2">KCTC 23430</strain>
    </source>
</reference>
<dbReference type="CDD" id="cd03139">
    <property type="entry name" value="GATase1_PfpI_2"/>
    <property type="match status" value="1"/>
</dbReference>
<accession>A0A918XKC8</accession>
<sequence>MELVTFLYPGMTTLDLVGPHEVLAHLPDINVRRVAAQAGPVTADTGLQLVADSAMSDVQSADILLMPGGTDTWPLLTDEAVLDWVRQIDGTTQWTTSVCTGSLVYAAAGLLSGREATTHWATMEVLEQYGAVPTKQRVVRSDKYVMAAGVSAGIDMGLTLAAEIAGEEFAQLLQLAIEYDPQPPFDAGSPEKVPHLADAVAAMLTNPAG</sequence>
<name>A0A918XKC8_9GAMM</name>